<protein>
    <submittedName>
        <fullName evidence="1">Uncharacterized protein</fullName>
    </submittedName>
</protein>
<evidence type="ECO:0000313" key="2">
    <source>
        <dbReference type="Proteomes" id="UP001206925"/>
    </source>
</evidence>
<accession>A0AAD5CT53</accession>
<comment type="caution">
    <text evidence="1">The sequence shown here is derived from an EMBL/GenBank/DDBJ whole genome shotgun (WGS) entry which is preliminary data.</text>
</comment>
<name>A0AAD5CT53_AMBAR</name>
<dbReference type="Proteomes" id="UP001206925">
    <property type="component" value="Unassembled WGS sequence"/>
</dbReference>
<organism evidence="1 2">
    <name type="scientific">Ambrosia artemisiifolia</name>
    <name type="common">Common ragweed</name>
    <dbReference type="NCBI Taxonomy" id="4212"/>
    <lineage>
        <taxon>Eukaryota</taxon>
        <taxon>Viridiplantae</taxon>
        <taxon>Streptophyta</taxon>
        <taxon>Embryophyta</taxon>
        <taxon>Tracheophyta</taxon>
        <taxon>Spermatophyta</taxon>
        <taxon>Magnoliopsida</taxon>
        <taxon>eudicotyledons</taxon>
        <taxon>Gunneridae</taxon>
        <taxon>Pentapetalae</taxon>
        <taxon>asterids</taxon>
        <taxon>campanulids</taxon>
        <taxon>Asterales</taxon>
        <taxon>Asteraceae</taxon>
        <taxon>Asteroideae</taxon>
        <taxon>Heliantheae alliance</taxon>
        <taxon>Heliantheae</taxon>
        <taxon>Ambrosia</taxon>
    </lineage>
</organism>
<feature type="non-terminal residue" evidence="1">
    <location>
        <position position="1"/>
    </location>
</feature>
<evidence type="ECO:0000313" key="1">
    <source>
        <dbReference type="EMBL" id="KAI7747142.1"/>
    </source>
</evidence>
<dbReference type="EMBL" id="JAMZMK010006825">
    <property type="protein sequence ID" value="KAI7747142.1"/>
    <property type="molecule type" value="Genomic_DNA"/>
</dbReference>
<reference evidence="1" key="1">
    <citation type="submission" date="2022-06" db="EMBL/GenBank/DDBJ databases">
        <title>Uncovering the hologenomic basis of an extraordinary plant invasion.</title>
        <authorList>
            <person name="Bieker V.C."/>
            <person name="Martin M.D."/>
            <person name="Gilbert T."/>
            <person name="Hodgins K."/>
            <person name="Battlay P."/>
            <person name="Petersen B."/>
            <person name="Wilson J."/>
        </authorList>
    </citation>
    <scope>NUCLEOTIDE SEQUENCE</scope>
    <source>
        <strain evidence="1">AA19_3_7</strain>
        <tissue evidence="1">Leaf</tissue>
    </source>
</reference>
<keyword evidence="2" id="KW-1185">Reference proteome</keyword>
<gene>
    <name evidence="1" type="ORF">M8C21_033321</name>
</gene>
<sequence>FSNEIRFQHLGSGVVLTFGFNPFDRSSSNRSIAKSGFPHLLQPSINVVYTPTSFINSLLSKERNRANASEHWEFLHIPWNMIPHKIPLNHGIKNFLSFMHFAT</sequence>
<dbReference type="AlphaFoldDB" id="A0AAD5CT53"/>
<proteinExistence type="predicted"/>